<accession>A0AAW6AP98</accession>
<evidence type="ECO:0000259" key="4">
    <source>
        <dbReference type="PROSITE" id="PS50995"/>
    </source>
</evidence>
<evidence type="ECO:0000313" key="6">
    <source>
        <dbReference type="Proteomes" id="UP001300871"/>
    </source>
</evidence>
<dbReference type="InterPro" id="IPR036390">
    <property type="entry name" value="WH_DNA-bd_sf"/>
</dbReference>
<name>A0AAW6AP98_CLOSY</name>
<dbReference type="Gene3D" id="1.10.10.10">
    <property type="entry name" value="Winged helix-like DNA-binding domain superfamily/Winged helix DNA-binding domain"/>
    <property type="match status" value="1"/>
</dbReference>
<dbReference type="SUPFAM" id="SSF46785">
    <property type="entry name" value="Winged helix' DNA-binding domain"/>
    <property type="match status" value="1"/>
</dbReference>
<feature type="domain" description="HTH marR-type" evidence="4">
    <location>
        <begin position="1"/>
        <end position="137"/>
    </location>
</feature>
<dbReference type="GO" id="GO:0006950">
    <property type="term" value="P:response to stress"/>
    <property type="evidence" value="ECO:0007669"/>
    <property type="project" value="TreeGrafter"/>
</dbReference>
<dbReference type="PRINTS" id="PR00598">
    <property type="entry name" value="HTHMARR"/>
</dbReference>
<evidence type="ECO:0000256" key="1">
    <source>
        <dbReference type="ARBA" id="ARBA00023015"/>
    </source>
</evidence>
<dbReference type="SMART" id="SM00347">
    <property type="entry name" value="HTH_MARR"/>
    <property type="match status" value="1"/>
</dbReference>
<dbReference type="PROSITE" id="PS50995">
    <property type="entry name" value="HTH_MARR_2"/>
    <property type="match status" value="1"/>
</dbReference>
<dbReference type="EMBL" id="JAQLGM010000007">
    <property type="protein sequence ID" value="MDB1999487.1"/>
    <property type="molecule type" value="Genomic_DNA"/>
</dbReference>
<dbReference type="InterPro" id="IPR000835">
    <property type="entry name" value="HTH_MarR-typ"/>
</dbReference>
<dbReference type="AlphaFoldDB" id="A0AAW6AP98"/>
<dbReference type="Proteomes" id="UP001300871">
    <property type="component" value="Unassembled WGS sequence"/>
</dbReference>
<evidence type="ECO:0000313" key="5">
    <source>
        <dbReference type="EMBL" id="MDB1999487.1"/>
    </source>
</evidence>
<evidence type="ECO:0000256" key="2">
    <source>
        <dbReference type="ARBA" id="ARBA00023125"/>
    </source>
</evidence>
<dbReference type="InterPro" id="IPR036388">
    <property type="entry name" value="WH-like_DNA-bd_sf"/>
</dbReference>
<keyword evidence="1" id="KW-0805">Transcription regulation</keyword>
<keyword evidence="3" id="KW-0804">Transcription</keyword>
<organism evidence="5 6">
    <name type="scientific">Clostridium symbiosum</name>
    <name type="common">Bacteroides symbiosus</name>
    <dbReference type="NCBI Taxonomy" id="1512"/>
    <lineage>
        <taxon>Bacteria</taxon>
        <taxon>Bacillati</taxon>
        <taxon>Bacillota</taxon>
        <taxon>Clostridia</taxon>
        <taxon>Lachnospirales</taxon>
        <taxon>Lachnospiraceae</taxon>
        <taxon>Otoolea</taxon>
    </lineage>
</organism>
<gene>
    <name evidence="5" type="ORF">PM006_04690</name>
</gene>
<dbReference type="GO" id="GO:0003700">
    <property type="term" value="F:DNA-binding transcription factor activity"/>
    <property type="evidence" value="ECO:0007669"/>
    <property type="project" value="InterPro"/>
</dbReference>
<dbReference type="PANTHER" id="PTHR33164">
    <property type="entry name" value="TRANSCRIPTIONAL REGULATOR, MARR FAMILY"/>
    <property type="match status" value="1"/>
</dbReference>
<reference evidence="5" key="1">
    <citation type="submission" date="2023-01" db="EMBL/GenBank/DDBJ databases">
        <title>Human gut microbiome strain richness.</title>
        <authorList>
            <person name="Chen-Liaw A."/>
        </authorList>
    </citation>
    <scope>NUCLEOTIDE SEQUENCE</scope>
    <source>
        <strain evidence="5">B1_m1001713B170214d0_201011</strain>
    </source>
</reference>
<dbReference type="RefSeq" id="WP_150027890.1">
    <property type="nucleotide sequence ID" value="NZ_CACRUA010000032.1"/>
</dbReference>
<comment type="caution">
    <text evidence="5">The sequence shown here is derived from an EMBL/GenBank/DDBJ whole genome shotgun (WGS) entry which is preliminary data.</text>
</comment>
<protein>
    <submittedName>
        <fullName evidence="5">MarR family transcriptional regulator</fullName>
    </submittedName>
</protein>
<proteinExistence type="predicted"/>
<dbReference type="Pfam" id="PF01047">
    <property type="entry name" value="MarR"/>
    <property type="match status" value="1"/>
</dbReference>
<evidence type="ECO:0000256" key="3">
    <source>
        <dbReference type="ARBA" id="ARBA00023163"/>
    </source>
</evidence>
<dbReference type="GO" id="GO:0003677">
    <property type="term" value="F:DNA binding"/>
    <property type="evidence" value="ECO:0007669"/>
    <property type="project" value="UniProtKB-KW"/>
</dbReference>
<dbReference type="InterPro" id="IPR039422">
    <property type="entry name" value="MarR/SlyA-like"/>
</dbReference>
<sequence>MELKECINFLLTTAQHTVFQYLSQRLAPYDITPSQYGILNCLWINDGTCLPRQIAELLCLETSTVSGILDRMQKKDLIDRVINPENRREILVMITPKGEALKTPVLKIIDEVNEEVLKDFSPKETEFIRKSLRQIAEKAL</sequence>
<keyword evidence="2" id="KW-0238">DNA-binding</keyword>
<dbReference type="PANTHER" id="PTHR33164:SF64">
    <property type="entry name" value="TRANSCRIPTIONAL REGULATOR SLYA"/>
    <property type="match status" value="1"/>
</dbReference>
<dbReference type="GeneID" id="57969169"/>